<dbReference type="EMBL" id="MUYF01000003">
    <property type="protein sequence ID" value="OOL81009.1"/>
    <property type="molecule type" value="Genomic_DNA"/>
</dbReference>
<dbReference type="GO" id="GO:0003677">
    <property type="term" value="F:DNA binding"/>
    <property type="evidence" value="ECO:0007669"/>
    <property type="project" value="UniProtKB-KW"/>
</dbReference>
<dbReference type="PANTHER" id="PTHR43537">
    <property type="entry name" value="TRANSCRIPTIONAL REGULATOR, GNTR FAMILY"/>
    <property type="match status" value="1"/>
</dbReference>
<dbReference type="InterPro" id="IPR036388">
    <property type="entry name" value="WH-like_DNA-bd_sf"/>
</dbReference>
<dbReference type="RefSeq" id="WP_077862514.1">
    <property type="nucleotide sequence ID" value="NZ_CP040414.1"/>
</dbReference>
<keyword evidence="2" id="KW-0238">DNA-binding</keyword>
<evidence type="ECO:0000256" key="1">
    <source>
        <dbReference type="ARBA" id="ARBA00023015"/>
    </source>
</evidence>
<dbReference type="PROSITE" id="PS50949">
    <property type="entry name" value="HTH_GNTR"/>
    <property type="match status" value="1"/>
</dbReference>
<keyword evidence="3" id="KW-0804">Transcription</keyword>
<dbReference type="InterPro" id="IPR008920">
    <property type="entry name" value="TF_FadR/GntR_C"/>
</dbReference>
<keyword evidence="1" id="KW-0805">Transcription regulation</keyword>
<dbReference type="PANTHER" id="PTHR43537:SF5">
    <property type="entry name" value="UXU OPERON TRANSCRIPTIONAL REGULATOR"/>
    <property type="match status" value="1"/>
</dbReference>
<dbReference type="Pfam" id="PF07729">
    <property type="entry name" value="FCD"/>
    <property type="match status" value="1"/>
</dbReference>
<organism evidence="4 5">
    <name type="scientific">Dolosigranulum pigrum</name>
    <dbReference type="NCBI Taxonomy" id="29394"/>
    <lineage>
        <taxon>Bacteria</taxon>
        <taxon>Bacillati</taxon>
        <taxon>Bacillota</taxon>
        <taxon>Bacilli</taxon>
        <taxon>Lactobacillales</taxon>
        <taxon>Carnobacteriaceae</taxon>
        <taxon>Dolosigranulum</taxon>
    </lineage>
</organism>
<dbReference type="Gene3D" id="1.20.120.530">
    <property type="entry name" value="GntR ligand-binding domain-like"/>
    <property type="match status" value="1"/>
</dbReference>
<dbReference type="InterPro" id="IPR000524">
    <property type="entry name" value="Tscrpt_reg_HTH_GntR"/>
</dbReference>
<sequence>MVRNKKLENRAYDYIEQKIKAKEWRPKEHLKEMELAEELNMSRTPIRNALKRLEQEQVIRIEPYKGAVILEPKVDREAFQERTQFLELIITYHFQKLELREHDYQNEELDKMVDQLEQLIPKKDSEQTFEDYEIDFWIAILKYCENSYMQNSIVTALREIFPSRGHIHNTLISSRKEKVGHYRKMIDFLQASNYPYARREVRILINKLNMNVLQGVS</sequence>
<evidence type="ECO:0000256" key="2">
    <source>
        <dbReference type="ARBA" id="ARBA00023125"/>
    </source>
</evidence>
<dbReference type="GO" id="GO:0003700">
    <property type="term" value="F:DNA-binding transcription factor activity"/>
    <property type="evidence" value="ECO:0007669"/>
    <property type="project" value="InterPro"/>
</dbReference>
<dbReference type="Gene3D" id="1.10.10.10">
    <property type="entry name" value="Winged helix-like DNA-binding domain superfamily/Winged helix DNA-binding domain"/>
    <property type="match status" value="1"/>
</dbReference>
<dbReference type="SMART" id="SM00345">
    <property type="entry name" value="HTH_GNTR"/>
    <property type="match status" value="1"/>
</dbReference>
<protein>
    <submittedName>
        <fullName evidence="4">GntR family transcriptional regulator</fullName>
    </submittedName>
</protein>
<proteinExistence type="predicted"/>
<dbReference type="InterPro" id="IPR011711">
    <property type="entry name" value="GntR_C"/>
</dbReference>
<dbReference type="SUPFAM" id="SSF46785">
    <property type="entry name" value="Winged helix' DNA-binding domain"/>
    <property type="match status" value="1"/>
</dbReference>
<dbReference type="InterPro" id="IPR036390">
    <property type="entry name" value="WH_DNA-bd_sf"/>
</dbReference>
<evidence type="ECO:0000256" key="3">
    <source>
        <dbReference type="ARBA" id="ARBA00023163"/>
    </source>
</evidence>
<dbReference type="SUPFAM" id="SSF48008">
    <property type="entry name" value="GntR ligand-binding domain-like"/>
    <property type="match status" value="1"/>
</dbReference>
<name>A0A1S8KMP4_9LACT</name>
<evidence type="ECO:0000313" key="5">
    <source>
        <dbReference type="Proteomes" id="UP000190409"/>
    </source>
</evidence>
<comment type="caution">
    <text evidence="4">The sequence shown here is derived from an EMBL/GenBank/DDBJ whole genome shotgun (WGS) entry which is preliminary data.</text>
</comment>
<dbReference type="Pfam" id="PF00392">
    <property type="entry name" value="GntR"/>
    <property type="match status" value="1"/>
</dbReference>
<evidence type="ECO:0000313" key="4">
    <source>
        <dbReference type="EMBL" id="OOL81009.1"/>
    </source>
</evidence>
<dbReference type="Proteomes" id="UP000190409">
    <property type="component" value="Unassembled WGS sequence"/>
</dbReference>
<reference evidence="4 5" key="1">
    <citation type="submission" date="2017-01" db="EMBL/GenBank/DDBJ databases">
        <title>Complete Genome Sequence of Dolosigranulum pigrum isolated from a Patient with interstitial lung disease.</title>
        <authorList>
            <person name="Mukhopadhyay R."/>
            <person name="Joaquin J."/>
            <person name="Hogue R."/>
            <person name="Fitzgerald S."/>
            <person name="Jospin G."/>
            <person name="Eisen J.A."/>
            <person name="Chaturvedi V."/>
        </authorList>
    </citation>
    <scope>NUCLEOTIDE SEQUENCE [LARGE SCALE GENOMIC DNA]</scope>
    <source>
        <strain evidence="4 5">15S00348</strain>
    </source>
</reference>
<dbReference type="AlphaFoldDB" id="A0A1S8KMP4"/>
<accession>A0A1S8KMP4</accession>
<gene>
    <name evidence="4" type="ORF">BWX42_03900</name>
</gene>
<dbReference type="CDD" id="cd07377">
    <property type="entry name" value="WHTH_GntR"/>
    <property type="match status" value="1"/>
</dbReference>